<accession>I1C740</accession>
<proteinExistence type="predicted"/>
<organism evidence="1 2">
    <name type="scientific">Rhizopus delemar (strain RA 99-880 / ATCC MYA-4621 / FGSC 9543 / NRRL 43880)</name>
    <name type="common">Mucormycosis agent</name>
    <name type="synonym">Rhizopus arrhizus var. delemar</name>
    <dbReference type="NCBI Taxonomy" id="246409"/>
    <lineage>
        <taxon>Eukaryota</taxon>
        <taxon>Fungi</taxon>
        <taxon>Fungi incertae sedis</taxon>
        <taxon>Mucoromycota</taxon>
        <taxon>Mucoromycotina</taxon>
        <taxon>Mucoromycetes</taxon>
        <taxon>Mucorales</taxon>
        <taxon>Mucorineae</taxon>
        <taxon>Rhizopodaceae</taxon>
        <taxon>Rhizopus</taxon>
    </lineage>
</organism>
<gene>
    <name evidence="1" type="ORF">RO3G_08980</name>
</gene>
<dbReference type="AlphaFoldDB" id="I1C740"/>
<keyword evidence="2" id="KW-1185">Reference proteome</keyword>
<protein>
    <submittedName>
        <fullName evidence="1">Uncharacterized protein</fullName>
    </submittedName>
</protein>
<evidence type="ECO:0000313" key="2">
    <source>
        <dbReference type="Proteomes" id="UP000009138"/>
    </source>
</evidence>
<sequence length="31" mass="3515">MADSPSCNKARTVRDFQRVSGKQGFEHVYIS</sequence>
<dbReference type="Proteomes" id="UP000009138">
    <property type="component" value="Unassembled WGS sequence"/>
</dbReference>
<dbReference type="GeneID" id="93615946"/>
<dbReference type="RefSeq" id="XP_067519666.1">
    <property type="nucleotide sequence ID" value="XM_067663565.1"/>
</dbReference>
<reference evidence="1 2" key="1">
    <citation type="journal article" date="2009" name="PLoS Genet.">
        <title>Genomic analysis of the basal lineage fungus Rhizopus oryzae reveals a whole-genome duplication.</title>
        <authorList>
            <person name="Ma L.-J."/>
            <person name="Ibrahim A.S."/>
            <person name="Skory C."/>
            <person name="Grabherr M.G."/>
            <person name="Burger G."/>
            <person name="Butler M."/>
            <person name="Elias M."/>
            <person name="Idnurm A."/>
            <person name="Lang B.F."/>
            <person name="Sone T."/>
            <person name="Abe A."/>
            <person name="Calvo S.E."/>
            <person name="Corrochano L.M."/>
            <person name="Engels R."/>
            <person name="Fu J."/>
            <person name="Hansberg W."/>
            <person name="Kim J.-M."/>
            <person name="Kodira C.D."/>
            <person name="Koehrsen M.J."/>
            <person name="Liu B."/>
            <person name="Miranda-Saavedra D."/>
            <person name="O'Leary S."/>
            <person name="Ortiz-Castellanos L."/>
            <person name="Poulter R."/>
            <person name="Rodriguez-Romero J."/>
            <person name="Ruiz-Herrera J."/>
            <person name="Shen Y.-Q."/>
            <person name="Zeng Q."/>
            <person name="Galagan J."/>
            <person name="Birren B.W."/>
            <person name="Cuomo C.A."/>
            <person name="Wickes B.L."/>
        </authorList>
    </citation>
    <scope>NUCLEOTIDE SEQUENCE [LARGE SCALE GENOMIC DNA]</scope>
    <source>
        <strain evidence="2">RA 99-880 / ATCC MYA-4621 / FGSC 9543 / NRRL 43880</strain>
    </source>
</reference>
<dbReference type="InParanoid" id="I1C740"/>
<evidence type="ECO:0000313" key="1">
    <source>
        <dbReference type="EMBL" id="EIE84270.1"/>
    </source>
</evidence>
<dbReference type="EMBL" id="CH476737">
    <property type="protein sequence ID" value="EIE84270.1"/>
    <property type="molecule type" value="Genomic_DNA"/>
</dbReference>
<name>I1C740_RHIO9</name>
<dbReference type="VEuPathDB" id="FungiDB:RO3G_08980"/>